<protein>
    <submittedName>
        <fullName evidence="1">Uncharacterized protein</fullName>
    </submittedName>
</protein>
<dbReference type="EMBL" id="MZ501099">
    <property type="protein sequence ID" value="QXV83714.1"/>
    <property type="molecule type" value="Genomic_DNA"/>
</dbReference>
<accession>A0AAE8B445</accession>
<reference evidence="2" key="1">
    <citation type="journal article" date="2021" name="PLoS Biol.">
        <title>Systematic exploration of Escherichia coli phage-host interactions with the BASEL phage collection.</title>
        <authorList>
            <person name="Maffei E."/>
            <person name="Shaidullina A."/>
            <person name="Burkolter M."/>
            <person name="Heyer Y."/>
            <person name="Estermann F."/>
            <person name="Druelle V."/>
            <person name="Sauer P."/>
            <person name="Willi L."/>
            <person name="Michaelis S."/>
            <person name="Hilbi H."/>
            <person name="Thaler D.S."/>
            <person name="Harms A."/>
        </authorList>
    </citation>
    <scope>NUCLEOTIDE SEQUENCE [LARGE SCALE GENOMIC DNA]</scope>
    <source>
        <strain evidence="2">Bas09</strain>
    </source>
</reference>
<evidence type="ECO:0000313" key="1">
    <source>
        <dbReference type="EMBL" id="QXV83714.1"/>
    </source>
</evidence>
<name>A0AAE8B445_9CAUD</name>
<sequence>MSLKRDVVYESRYGTRQYKWDGLHVWTRGFPGEIWRLAAGWPQPQMSKRDLEYYVNKGEFVEAEQ</sequence>
<proteinExistence type="predicted"/>
<organism evidence="1 2">
    <name type="scientific">Escherichia phage PaulSarasin</name>
    <dbReference type="NCBI Taxonomy" id="2851973"/>
    <lineage>
        <taxon>Viruses</taxon>
        <taxon>Duplodnaviria</taxon>
        <taxon>Heunggongvirae</taxon>
        <taxon>Uroviricota</taxon>
        <taxon>Caudoviricetes</taxon>
        <taxon>Drexlerviridae</taxon>
        <taxon>Tempevirinae</taxon>
        <taxon>Changchunvirus</taxon>
    </lineage>
</organism>
<gene>
    <name evidence="1" type="ORF">bas09_0069</name>
</gene>
<dbReference type="Proteomes" id="UP000828884">
    <property type="component" value="Segment"/>
</dbReference>
<evidence type="ECO:0000313" key="2">
    <source>
        <dbReference type="Proteomes" id="UP000828884"/>
    </source>
</evidence>
<keyword evidence="2" id="KW-1185">Reference proteome</keyword>